<evidence type="ECO:0000256" key="9">
    <source>
        <dbReference type="PIRSR" id="PIRSR004682-3"/>
    </source>
</evidence>
<dbReference type="NCBIfam" id="TIGR01662">
    <property type="entry name" value="HAD-SF-IIIA"/>
    <property type="match status" value="1"/>
</dbReference>
<dbReference type="Proteomes" id="UP000432350">
    <property type="component" value="Unassembled WGS sequence"/>
</dbReference>
<dbReference type="InterPro" id="IPR006543">
    <property type="entry name" value="Histidinol-phos"/>
</dbReference>
<feature type="active site" description="Nucleophile" evidence="8">
    <location>
        <position position="11"/>
    </location>
</feature>
<keyword evidence="3 10" id="KW-0479">Metal-binding</keyword>
<feature type="binding site" evidence="10">
    <location>
        <position position="130"/>
    </location>
    <ligand>
        <name>Mg(2+)</name>
        <dbReference type="ChEBI" id="CHEBI:18420"/>
    </ligand>
</feature>
<accession>A0A654DJC7</accession>
<dbReference type="InterPro" id="IPR036412">
    <property type="entry name" value="HAD-like_sf"/>
</dbReference>
<dbReference type="PIRSF" id="PIRSF004682">
    <property type="entry name" value="GmhB"/>
    <property type="match status" value="1"/>
</dbReference>
<dbReference type="EMBL" id="CABWMV010000025">
    <property type="protein sequence ID" value="VXD05300.1"/>
    <property type="molecule type" value="Genomic_DNA"/>
</dbReference>
<dbReference type="GO" id="GO:0016791">
    <property type="term" value="F:phosphatase activity"/>
    <property type="evidence" value="ECO:0007669"/>
    <property type="project" value="InterPro"/>
</dbReference>
<dbReference type="SUPFAM" id="SSF56784">
    <property type="entry name" value="HAD-like"/>
    <property type="match status" value="1"/>
</dbReference>
<comment type="cofactor">
    <cofactor evidence="10">
        <name>Mg(2+)</name>
        <dbReference type="ChEBI" id="CHEBI:18420"/>
    </cofactor>
</comment>
<feature type="binding site" evidence="10">
    <location>
        <position position="90"/>
    </location>
    <ligand>
        <name>Zn(2+)</name>
        <dbReference type="ChEBI" id="CHEBI:29105"/>
    </ligand>
</feature>
<feature type="active site" description="Nucleophile" evidence="8">
    <location>
        <position position="9"/>
    </location>
</feature>
<evidence type="ECO:0000256" key="5">
    <source>
        <dbReference type="ARBA" id="ARBA00023277"/>
    </source>
</evidence>
<evidence type="ECO:0000256" key="7">
    <source>
        <dbReference type="PIRNR" id="PIRNR004682"/>
    </source>
</evidence>
<keyword evidence="5 7" id="KW-0119">Carbohydrate metabolism</keyword>
<keyword evidence="4 7" id="KW-0378">Hydrolase</keyword>
<dbReference type="GO" id="GO:0005975">
    <property type="term" value="P:carbohydrate metabolic process"/>
    <property type="evidence" value="ECO:0007669"/>
    <property type="project" value="InterPro"/>
</dbReference>
<dbReference type="GO" id="GO:0005737">
    <property type="term" value="C:cytoplasm"/>
    <property type="evidence" value="ECO:0007669"/>
    <property type="project" value="UniProtKB-SubCell"/>
</dbReference>
<proteinExistence type="inferred from homology"/>
<dbReference type="InterPro" id="IPR023214">
    <property type="entry name" value="HAD_sf"/>
</dbReference>
<evidence type="ECO:0000256" key="10">
    <source>
        <dbReference type="PIRSR" id="PIRSR004682-4"/>
    </source>
</evidence>
<dbReference type="Gene3D" id="3.40.50.1000">
    <property type="entry name" value="HAD superfamily/HAD-like"/>
    <property type="match status" value="1"/>
</dbReference>
<dbReference type="RefSeq" id="WP_070564412.1">
    <property type="nucleotide sequence ID" value="NZ_CP068086.1"/>
</dbReference>
<dbReference type="EC" id="3.1.3.-" evidence="7"/>
<keyword evidence="10" id="KW-0460">Magnesium</keyword>
<evidence type="ECO:0000256" key="8">
    <source>
        <dbReference type="PIRSR" id="PIRSR004682-1"/>
    </source>
</evidence>
<evidence type="ECO:0000313" key="12">
    <source>
        <dbReference type="Proteomes" id="UP000432350"/>
    </source>
</evidence>
<evidence type="ECO:0000256" key="4">
    <source>
        <dbReference type="ARBA" id="ARBA00022801"/>
    </source>
</evidence>
<gene>
    <name evidence="11" type="ORF">SPHINGO8BC_60457</name>
</gene>
<sequence>MMESAVFLDKDGTLIKDVPYNVDPARIVCYSDIFEPLRGLQKRGYKLIVISNQSGIARRYFTAEDLDIAFSALHELLRYEHIQLDGIYYCPHGDVMDEPQCSCRKPLPGMLYRAAKELNIDLKKSWMIGDILSDVGAGRAAGCRTILVDRSQEERKQERISDPKYTPDFIVDDFYGLAQLINSEKVDYERYSIK</sequence>
<comment type="cofactor">
    <cofactor evidence="10">
        <name>Zn(2+)</name>
        <dbReference type="ChEBI" id="CHEBI:29105"/>
    </cofactor>
</comment>
<organism evidence="11 12">
    <name type="scientific">Sphingobacterium multivorum</name>
    <dbReference type="NCBI Taxonomy" id="28454"/>
    <lineage>
        <taxon>Bacteria</taxon>
        <taxon>Pseudomonadati</taxon>
        <taxon>Bacteroidota</taxon>
        <taxon>Sphingobacteriia</taxon>
        <taxon>Sphingobacteriales</taxon>
        <taxon>Sphingobacteriaceae</taxon>
        <taxon>Sphingobacterium</taxon>
    </lineage>
</organism>
<dbReference type="InterPro" id="IPR004446">
    <property type="entry name" value="Heptose_bisP_phosphatase"/>
</dbReference>
<evidence type="ECO:0000313" key="11">
    <source>
        <dbReference type="EMBL" id="VXD05300.1"/>
    </source>
</evidence>
<dbReference type="GO" id="GO:0046872">
    <property type="term" value="F:metal ion binding"/>
    <property type="evidence" value="ECO:0007669"/>
    <property type="project" value="UniProtKB-KW"/>
</dbReference>
<dbReference type="CDD" id="cd07503">
    <property type="entry name" value="HAD_HisB-N"/>
    <property type="match status" value="1"/>
</dbReference>
<keyword evidence="2 7" id="KW-0963">Cytoplasm</keyword>
<dbReference type="NCBIfam" id="TIGR01656">
    <property type="entry name" value="Histidinol-ppas"/>
    <property type="match status" value="1"/>
</dbReference>
<reference evidence="11 12" key="1">
    <citation type="submission" date="2019-10" db="EMBL/GenBank/DDBJ databases">
        <authorList>
            <person name="Karimi E."/>
        </authorList>
    </citation>
    <scope>NUCLEOTIDE SEQUENCE [LARGE SCALE GENOMIC DNA]</scope>
    <source>
        <strain evidence="11">Sphingobacterium sp. 8BC</strain>
    </source>
</reference>
<feature type="site" description="Stabilizes the phosphoryl group" evidence="9">
    <location>
        <position position="105"/>
    </location>
</feature>
<feature type="site" description="Contributes to substrate recognition" evidence="9">
    <location>
        <position position="104"/>
    </location>
</feature>
<evidence type="ECO:0000256" key="1">
    <source>
        <dbReference type="ARBA" id="ARBA00004496"/>
    </source>
</evidence>
<protein>
    <recommendedName>
        <fullName evidence="6 7">D,D-heptose 1,7-bisphosphate phosphatase</fullName>
        <ecNumber evidence="7">3.1.3.-</ecNumber>
    </recommendedName>
</protein>
<evidence type="ECO:0000256" key="6">
    <source>
        <dbReference type="ARBA" id="ARBA00031828"/>
    </source>
</evidence>
<dbReference type="InterPro" id="IPR006549">
    <property type="entry name" value="HAD-SF_hydro_IIIA"/>
</dbReference>
<dbReference type="PANTHER" id="PTHR42891:SF1">
    <property type="entry name" value="D-GLYCERO-BETA-D-MANNO-HEPTOSE-1,7-BISPHOSPHATE 7-PHOSPHATASE"/>
    <property type="match status" value="1"/>
</dbReference>
<evidence type="ECO:0000256" key="3">
    <source>
        <dbReference type="ARBA" id="ARBA00022723"/>
    </source>
</evidence>
<evidence type="ECO:0000256" key="2">
    <source>
        <dbReference type="ARBA" id="ARBA00022490"/>
    </source>
</evidence>
<feature type="binding site" evidence="10">
    <location>
        <position position="11"/>
    </location>
    <ligand>
        <name>Mg(2+)</name>
        <dbReference type="ChEBI" id="CHEBI:18420"/>
    </ligand>
</feature>
<dbReference type="Pfam" id="PF13242">
    <property type="entry name" value="Hydrolase_like"/>
    <property type="match status" value="1"/>
</dbReference>
<feature type="binding site" evidence="10">
    <location>
        <position position="9"/>
    </location>
    <ligand>
        <name>Mg(2+)</name>
        <dbReference type="ChEBI" id="CHEBI:18420"/>
    </ligand>
</feature>
<name>A0A654DJC7_SPHMU</name>
<dbReference type="AlphaFoldDB" id="A0A654DJC7"/>
<dbReference type="PANTHER" id="PTHR42891">
    <property type="entry name" value="D-GLYCERO-BETA-D-MANNO-HEPTOSE-1,7-BISPHOSPHATE 7-PHOSPHATASE"/>
    <property type="match status" value="1"/>
</dbReference>
<feature type="binding site" evidence="10">
    <location>
        <position position="101"/>
    </location>
    <ligand>
        <name>Zn(2+)</name>
        <dbReference type="ChEBI" id="CHEBI:29105"/>
    </ligand>
</feature>
<feature type="binding site" evidence="10">
    <location>
        <position position="103"/>
    </location>
    <ligand>
        <name>Zn(2+)</name>
        <dbReference type="ChEBI" id="CHEBI:29105"/>
    </ligand>
</feature>
<feature type="site" description="Stabilizes the phosphoryl group" evidence="9">
    <location>
        <position position="51"/>
    </location>
</feature>
<comment type="subcellular location">
    <subcellularLocation>
        <location evidence="1 7">Cytoplasm</location>
    </subcellularLocation>
</comment>
<keyword evidence="10" id="KW-0862">Zinc</keyword>
<comment type="similarity">
    <text evidence="7">Belongs to the gmhB family.</text>
</comment>
<feature type="binding site" evidence="10">
    <location>
        <position position="92"/>
    </location>
    <ligand>
        <name>Zn(2+)</name>
        <dbReference type="ChEBI" id="CHEBI:29105"/>
    </ligand>
</feature>